<dbReference type="Proteomes" id="UP000183685">
    <property type="component" value="Unassembled WGS sequence"/>
</dbReference>
<dbReference type="AlphaFoldDB" id="A0A1G7E3V4"/>
<sequence>MSWIRTVPFGEAAGKLRAIYNRVKGPDDNVDNILMAHSLRPHTLEGHMTLYKYVLHHSANKLPKWLLETIGTYVSLLNDCAYCVEHHFAGLRRLLADDTKSFAIRRAMEQGDLAPTISDGHLSPRDVAALDYAALLTRTPSAVSENHIEALRAAGFDDGEILEINQVTAYFAYANRTVLGLGVTTDGDALGLSPGDNDDPDNWGHN</sequence>
<dbReference type="PANTHER" id="PTHR35446:SF2">
    <property type="entry name" value="CARBOXYMUCONOLACTONE DECARBOXYLASE-LIKE DOMAIN-CONTAINING PROTEIN"/>
    <property type="match status" value="1"/>
</dbReference>
<dbReference type="InterPro" id="IPR029032">
    <property type="entry name" value="AhpD-like"/>
</dbReference>
<keyword evidence="2" id="KW-1185">Reference proteome</keyword>
<organism evidence="1 2">
    <name type="scientific">Kordiimonas lacus</name>
    <dbReference type="NCBI Taxonomy" id="637679"/>
    <lineage>
        <taxon>Bacteria</taxon>
        <taxon>Pseudomonadati</taxon>
        <taxon>Pseudomonadota</taxon>
        <taxon>Alphaproteobacteria</taxon>
        <taxon>Kordiimonadales</taxon>
        <taxon>Kordiimonadaceae</taxon>
        <taxon>Kordiimonas</taxon>
    </lineage>
</organism>
<reference evidence="1 2" key="1">
    <citation type="submission" date="2016-10" db="EMBL/GenBank/DDBJ databases">
        <authorList>
            <person name="de Groot N.N."/>
        </authorList>
    </citation>
    <scope>NUCLEOTIDE SEQUENCE [LARGE SCALE GENOMIC DNA]</scope>
    <source>
        <strain evidence="1 2">CGMCC 1.9109</strain>
    </source>
</reference>
<keyword evidence="1" id="KW-0560">Oxidoreductase</keyword>
<accession>A0A1G7E3V4</accession>
<dbReference type="SUPFAM" id="SSF69118">
    <property type="entry name" value="AhpD-like"/>
    <property type="match status" value="1"/>
</dbReference>
<dbReference type="EMBL" id="FNAK01000008">
    <property type="protein sequence ID" value="SDE58190.1"/>
    <property type="molecule type" value="Genomic_DNA"/>
</dbReference>
<dbReference type="PANTHER" id="PTHR35446">
    <property type="entry name" value="SI:CH211-175M2.5"/>
    <property type="match status" value="1"/>
</dbReference>
<evidence type="ECO:0000313" key="2">
    <source>
        <dbReference type="Proteomes" id="UP000183685"/>
    </source>
</evidence>
<name>A0A1G7E3V4_9PROT</name>
<dbReference type="STRING" id="637679.GCA_001550055_00045"/>
<dbReference type="OrthoDB" id="9808310at2"/>
<dbReference type="GO" id="GO:0004601">
    <property type="term" value="F:peroxidase activity"/>
    <property type="evidence" value="ECO:0007669"/>
    <property type="project" value="UniProtKB-KW"/>
</dbReference>
<evidence type="ECO:0000313" key="1">
    <source>
        <dbReference type="EMBL" id="SDE58190.1"/>
    </source>
</evidence>
<dbReference type="NCBIfam" id="TIGR01926">
    <property type="entry name" value="peroxid_rel"/>
    <property type="match status" value="1"/>
</dbReference>
<protein>
    <submittedName>
        <fullName evidence="1">Uncharacterized peroxidase-related enzyme</fullName>
    </submittedName>
</protein>
<gene>
    <name evidence="1" type="ORF">SAMN04488071_3266</name>
</gene>
<keyword evidence="1" id="KW-0575">Peroxidase</keyword>
<dbReference type="RefSeq" id="WP_068301017.1">
    <property type="nucleotide sequence ID" value="NZ_FNAK01000008.1"/>
</dbReference>
<dbReference type="InterPro" id="IPR010195">
    <property type="entry name" value="Uncharacterised_peroxidase-rel"/>
</dbReference>
<proteinExistence type="predicted"/>
<dbReference type="Gene3D" id="1.20.1290.10">
    <property type="entry name" value="AhpD-like"/>
    <property type="match status" value="1"/>
</dbReference>